<dbReference type="EMBL" id="UINC01078421">
    <property type="protein sequence ID" value="SVC19481.1"/>
    <property type="molecule type" value="Genomic_DNA"/>
</dbReference>
<dbReference type="InterPro" id="IPR006694">
    <property type="entry name" value="Fatty_acid_hydroxylase"/>
</dbReference>
<feature type="domain" description="Fatty acid hydroxylase" evidence="8">
    <location>
        <begin position="86"/>
        <end position="160"/>
    </location>
</feature>
<dbReference type="GO" id="GO:0050479">
    <property type="term" value="F:glyceryl-ether monooxygenase activity"/>
    <property type="evidence" value="ECO:0007669"/>
    <property type="project" value="TreeGrafter"/>
</dbReference>
<keyword evidence="6 7" id="KW-0472">Membrane</keyword>
<evidence type="ECO:0000313" key="9">
    <source>
        <dbReference type="EMBL" id="SVC19481.1"/>
    </source>
</evidence>
<keyword evidence="5" id="KW-0443">Lipid metabolism</keyword>
<dbReference type="PANTHER" id="PTHR21624">
    <property type="entry name" value="STEROL DESATURASE-RELATED PROTEIN"/>
    <property type="match status" value="1"/>
</dbReference>
<dbReference type="GO" id="GO:0005506">
    <property type="term" value="F:iron ion binding"/>
    <property type="evidence" value="ECO:0007669"/>
    <property type="project" value="InterPro"/>
</dbReference>
<keyword evidence="2 7" id="KW-0812">Transmembrane</keyword>
<name>A0A382K9T6_9ZZZZ</name>
<reference evidence="9" key="1">
    <citation type="submission" date="2018-05" db="EMBL/GenBank/DDBJ databases">
        <authorList>
            <person name="Lanie J.A."/>
            <person name="Ng W.-L."/>
            <person name="Kazmierczak K.M."/>
            <person name="Andrzejewski T.M."/>
            <person name="Davidsen T.M."/>
            <person name="Wayne K.J."/>
            <person name="Tettelin H."/>
            <person name="Glass J.I."/>
            <person name="Rusch D."/>
            <person name="Podicherti R."/>
            <person name="Tsui H.-C.T."/>
            <person name="Winkler M.E."/>
        </authorList>
    </citation>
    <scope>NUCLEOTIDE SEQUENCE</scope>
</reference>
<evidence type="ECO:0000256" key="2">
    <source>
        <dbReference type="ARBA" id="ARBA00022692"/>
    </source>
</evidence>
<organism evidence="9">
    <name type="scientific">marine metagenome</name>
    <dbReference type="NCBI Taxonomy" id="408172"/>
    <lineage>
        <taxon>unclassified sequences</taxon>
        <taxon>metagenomes</taxon>
        <taxon>ecological metagenomes</taxon>
    </lineage>
</organism>
<evidence type="ECO:0000256" key="6">
    <source>
        <dbReference type="ARBA" id="ARBA00023136"/>
    </source>
</evidence>
<dbReference type="AlphaFoldDB" id="A0A382K9T6"/>
<feature type="transmembrane region" description="Helical" evidence="7">
    <location>
        <begin position="6"/>
        <end position="26"/>
    </location>
</feature>
<evidence type="ECO:0000256" key="1">
    <source>
        <dbReference type="ARBA" id="ARBA00004127"/>
    </source>
</evidence>
<dbReference type="PANTHER" id="PTHR21624:SF1">
    <property type="entry name" value="ALKYLGLYCEROL MONOOXYGENASE"/>
    <property type="match status" value="1"/>
</dbReference>
<feature type="non-terminal residue" evidence="9">
    <location>
        <position position="168"/>
    </location>
</feature>
<evidence type="ECO:0000256" key="5">
    <source>
        <dbReference type="ARBA" id="ARBA00023098"/>
    </source>
</evidence>
<feature type="transmembrane region" description="Helical" evidence="7">
    <location>
        <begin position="38"/>
        <end position="63"/>
    </location>
</feature>
<dbReference type="GO" id="GO:0005783">
    <property type="term" value="C:endoplasmic reticulum"/>
    <property type="evidence" value="ECO:0007669"/>
    <property type="project" value="TreeGrafter"/>
</dbReference>
<evidence type="ECO:0000256" key="3">
    <source>
        <dbReference type="ARBA" id="ARBA00022989"/>
    </source>
</evidence>
<dbReference type="GO" id="GO:0016020">
    <property type="term" value="C:membrane"/>
    <property type="evidence" value="ECO:0007669"/>
    <property type="project" value="GOC"/>
</dbReference>
<evidence type="ECO:0000259" key="8">
    <source>
        <dbReference type="Pfam" id="PF04116"/>
    </source>
</evidence>
<dbReference type="InterPro" id="IPR051689">
    <property type="entry name" value="Sterol_desaturase/TMEM195"/>
</dbReference>
<feature type="transmembrane region" description="Helical" evidence="7">
    <location>
        <begin position="83"/>
        <end position="104"/>
    </location>
</feature>
<sequence>MDGNTLRLLIFISVFILMLVLESFIPRHPTVDSKSRRLGIHIGLSGLNTLLLKMVFGAAAVGAAKTFEINGWGLLNVLDWNGVVAFILVIALLDLSIYLQHVIVHKIPFFWRFHVVHHSDLDLDVSSGLRFHPVEILASMLYKIGIIFLLGPAPIAVLVFEAVLNGMA</sequence>
<comment type="subcellular location">
    <subcellularLocation>
        <location evidence="1">Endomembrane system</location>
        <topology evidence="1">Multi-pass membrane protein</topology>
    </subcellularLocation>
</comment>
<keyword evidence="3 7" id="KW-1133">Transmembrane helix</keyword>
<dbReference type="GO" id="GO:0008610">
    <property type="term" value="P:lipid biosynthetic process"/>
    <property type="evidence" value="ECO:0007669"/>
    <property type="project" value="InterPro"/>
</dbReference>
<accession>A0A382K9T6</accession>
<evidence type="ECO:0000256" key="7">
    <source>
        <dbReference type="SAM" id="Phobius"/>
    </source>
</evidence>
<gene>
    <name evidence="9" type="ORF">METZ01_LOCUS272335</name>
</gene>
<dbReference type="Pfam" id="PF04116">
    <property type="entry name" value="FA_hydroxylase"/>
    <property type="match status" value="1"/>
</dbReference>
<evidence type="ECO:0000256" key="4">
    <source>
        <dbReference type="ARBA" id="ARBA00023002"/>
    </source>
</evidence>
<feature type="transmembrane region" description="Helical" evidence="7">
    <location>
        <begin position="140"/>
        <end position="160"/>
    </location>
</feature>
<keyword evidence="4" id="KW-0560">Oxidoreductase</keyword>
<dbReference type="GO" id="GO:0006643">
    <property type="term" value="P:membrane lipid metabolic process"/>
    <property type="evidence" value="ECO:0007669"/>
    <property type="project" value="TreeGrafter"/>
</dbReference>
<proteinExistence type="predicted"/>
<protein>
    <recommendedName>
        <fullName evidence="8">Fatty acid hydroxylase domain-containing protein</fullName>
    </recommendedName>
</protein>